<dbReference type="NCBIfam" id="TIGR04183">
    <property type="entry name" value="Por_Secre_tail"/>
    <property type="match status" value="1"/>
</dbReference>
<dbReference type="Pfam" id="PF18962">
    <property type="entry name" value="Por_Secre_tail"/>
    <property type="match status" value="1"/>
</dbReference>
<evidence type="ECO:0000259" key="3">
    <source>
        <dbReference type="PROSITE" id="PS51549"/>
    </source>
</evidence>
<evidence type="ECO:0000313" key="5">
    <source>
        <dbReference type="Proteomes" id="UP000216605"/>
    </source>
</evidence>
<feature type="chain" id="PRO_5013350257" description="DM13 domain-containing protein" evidence="2">
    <location>
        <begin position="21"/>
        <end position="240"/>
    </location>
</feature>
<protein>
    <recommendedName>
        <fullName evidence="3">DM13 domain-containing protein</fullName>
    </recommendedName>
</protein>
<proteinExistence type="predicted"/>
<dbReference type="InterPro" id="IPR019545">
    <property type="entry name" value="DM13_domain"/>
</dbReference>
<gene>
    <name evidence="4" type="ORF">CHU92_07960</name>
</gene>
<evidence type="ECO:0000256" key="1">
    <source>
        <dbReference type="ARBA" id="ARBA00022729"/>
    </source>
</evidence>
<evidence type="ECO:0000313" key="4">
    <source>
        <dbReference type="EMBL" id="OYQ37586.1"/>
    </source>
</evidence>
<comment type="caution">
    <text evidence="4">The sequence shown here is derived from an EMBL/GenBank/DDBJ whole genome shotgun (WGS) entry which is preliminary data.</text>
</comment>
<keyword evidence="5" id="KW-1185">Reference proteome</keyword>
<dbReference type="Proteomes" id="UP000216605">
    <property type="component" value="Unassembled WGS sequence"/>
</dbReference>
<dbReference type="InterPro" id="IPR026444">
    <property type="entry name" value="Secre_tail"/>
</dbReference>
<reference evidence="4 5" key="1">
    <citation type="submission" date="2017-07" db="EMBL/GenBank/DDBJ databases">
        <title>Flavobacterium cyanobacteriorum sp. nov., isolated from cyanobacterial aggregates in a eutrophic lake.</title>
        <authorList>
            <person name="Cai H."/>
        </authorList>
    </citation>
    <scope>NUCLEOTIDE SEQUENCE [LARGE SCALE GENOMIC DNA]</scope>
    <source>
        <strain evidence="4 5">TH021</strain>
    </source>
</reference>
<organism evidence="4 5">
    <name type="scientific">Flavobacterium cyanobacteriorum</name>
    <dbReference type="NCBI Taxonomy" id="2022802"/>
    <lineage>
        <taxon>Bacteria</taxon>
        <taxon>Pseudomonadati</taxon>
        <taxon>Bacteroidota</taxon>
        <taxon>Flavobacteriia</taxon>
        <taxon>Flavobacteriales</taxon>
        <taxon>Flavobacteriaceae</taxon>
        <taxon>Flavobacterium</taxon>
    </lineage>
</organism>
<accession>A0A255Z807</accession>
<dbReference type="Pfam" id="PF10517">
    <property type="entry name" value="DM13"/>
    <property type="match status" value="1"/>
</dbReference>
<sequence>MKKKILLYVFGLLCFASAKAQCTANGTGFGNNTSIPSYNVSGMVSVVLNENNTVTVNLGSNFSTASGPDVRIFLVDRGTLTNAQLRITNNFLSRPRIEMGLVTGNGVASFTQTIPNGFNISNFNTIYFYCQQFNAFWDFGSFMPFTASNCTTLSTASFSAHNIKLYPNPSKGIISIDIDESTEIKLFQIYSSLGQKVVEINETFKSKTSLDLTHLDSGIYFLYFTDYNNNTSIKKISLDN</sequence>
<keyword evidence="1 2" id="KW-0732">Signal</keyword>
<dbReference type="AlphaFoldDB" id="A0A255Z807"/>
<feature type="domain" description="DM13" evidence="3">
    <location>
        <begin position="27"/>
        <end position="143"/>
    </location>
</feature>
<dbReference type="OrthoDB" id="6395291at2"/>
<name>A0A255Z807_9FLAO</name>
<dbReference type="PROSITE" id="PS51549">
    <property type="entry name" value="DM13"/>
    <property type="match status" value="1"/>
</dbReference>
<feature type="signal peptide" evidence="2">
    <location>
        <begin position="1"/>
        <end position="20"/>
    </location>
</feature>
<evidence type="ECO:0000256" key="2">
    <source>
        <dbReference type="SAM" id="SignalP"/>
    </source>
</evidence>
<dbReference type="RefSeq" id="WP_094414369.1">
    <property type="nucleotide sequence ID" value="NZ_NOXV01000252.1"/>
</dbReference>
<dbReference type="EMBL" id="NOXV01000252">
    <property type="protein sequence ID" value="OYQ37586.1"/>
    <property type="molecule type" value="Genomic_DNA"/>
</dbReference>